<organism evidence="1 2">
    <name type="scientific">Polar bear adenovirus 1</name>
    <dbReference type="NCBI Taxonomy" id="2250215"/>
    <lineage>
        <taxon>Viruses</taxon>
        <taxon>Varidnaviria</taxon>
        <taxon>Bamfordvirae</taxon>
        <taxon>Preplasmiviricota</taxon>
        <taxon>Polisuviricotina</taxon>
        <taxon>Pharingeaviricetes</taxon>
        <taxon>Rowavirales</taxon>
        <taxon>Adenoviridae</taxon>
        <taxon>Mastadenovirus</taxon>
        <taxon>Mastadenovirus ursi</taxon>
        <taxon>Polar bear mastadenovirus A</taxon>
    </lineage>
</organism>
<evidence type="ECO:0000313" key="1">
    <source>
        <dbReference type="EMBL" id="AXI68668.1"/>
    </source>
</evidence>
<accession>A0A345S515</accession>
<protein>
    <submittedName>
        <fullName evidence="1">UXP</fullName>
    </submittedName>
</protein>
<dbReference type="RefSeq" id="YP_009553569.1">
    <property type="nucleotide sequence ID" value="NC_040811.1"/>
</dbReference>
<keyword evidence="2" id="KW-1185">Reference proteome</keyword>
<dbReference type="EMBL" id="MF773580">
    <property type="protein sequence ID" value="AXI68668.1"/>
    <property type="molecule type" value="Genomic_DNA"/>
</dbReference>
<evidence type="ECO:0000313" key="2">
    <source>
        <dbReference type="Proteomes" id="UP000289830"/>
    </source>
</evidence>
<sequence>MKLLYNGELLETKVSFSIFRKFAVKNGLKYTSWEQGDWVEVRSQETKQHFQNLLSAFAATFSESPIPSKIFPIPVTSGNSVAAALSHDWERFTSPVSS</sequence>
<reference evidence="1 2" key="1">
    <citation type="submission" date="2017-08" db="EMBL/GenBank/DDBJ databases">
        <title>Genomic and phylogenetic analysis of a novel adenovirus found in polar bear (Ursus maritimus).</title>
        <authorList>
            <person name="Boszormenyi K.P."/>
            <person name="Podgorski I.I."/>
            <person name="Sos E."/>
            <person name="Harrach B."/>
        </authorList>
    </citation>
    <scope>NUCLEOTIDE SEQUENCE [LARGE SCALE GENOMIC DNA]</scope>
    <source>
        <strain evidence="1">BK35</strain>
    </source>
</reference>
<dbReference type="KEGG" id="vg:41702270"/>
<name>A0A345S515_9ADEN</name>
<dbReference type="GeneID" id="41702270"/>
<dbReference type="Proteomes" id="UP000289830">
    <property type="component" value="Segment"/>
</dbReference>
<proteinExistence type="predicted"/>